<evidence type="ECO:0008006" key="4">
    <source>
        <dbReference type="Google" id="ProtNLM"/>
    </source>
</evidence>
<evidence type="ECO:0000313" key="3">
    <source>
        <dbReference type="Proteomes" id="UP000638981"/>
    </source>
</evidence>
<name>A0A918WHL5_9RHOB</name>
<evidence type="ECO:0000256" key="1">
    <source>
        <dbReference type="SAM" id="SignalP"/>
    </source>
</evidence>
<comment type="caution">
    <text evidence="2">The sequence shown here is derived from an EMBL/GenBank/DDBJ whole genome shotgun (WGS) entry which is preliminary data.</text>
</comment>
<reference evidence="2" key="1">
    <citation type="journal article" date="2014" name="Int. J. Syst. Evol. Microbiol.">
        <title>Complete genome sequence of Corynebacterium casei LMG S-19264T (=DSM 44701T), isolated from a smear-ripened cheese.</title>
        <authorList>
            <consortium name="US DOE Joint Genome Institute (JGI-PGF)"/>
            <person name="Walter F."/>
            <person name="Albersmeier A."/>
            <person name="Kalinowski J."/>
            <person name="Ruckert C."/>
        </authorList>
    </citation>
    <scope>NUCLEOTIDE SEQUENCE</scope>
    <source>
        <strain evidence="2">KCTC 23310</strain>
    </source>
</reference>
<proteinExistence type="predicted"/>
<keyword evidence="1" id="KW-0732">Signal</keyword>
<organism evidence="2 3">
    <name type="scientific">Neogemmobacter tilapiae</name>
    <dbReference type="NCBI Taxonomy" id="875041"/>
    <lineage>
        <taxon>Bacteria</taxon>
        <taxon>Pseudomonadati</taxon>
        <taxon>Pseudomonadota</taxon>
        <taxon>Alphaproteobacteria</taxon>
        <taxon>Rhodobacterales</taxon>
        <taxon>Paracoccaceae</taxon>
        <taxon>Neogemmobacter</taxon>
    </lineage>
</organism>
<dbReference type="InterPro" id="IPR018666">
    <property type="entry name" value="DUF2125"/>
</dbReference>
<dbReference type="Proteomes" id="UP000638981">
    <property type="component" value="Unassembled WGS sequence"/>
</dbReference>
<gene>
    <name evidence="2" type="ORF">GCM10007315_06220</name>
</gene>
<feature type="signal peptide" evidence="1">
    <location>
        <begin position="1"/>
        <end position="24"/>
    </location>
</feature>
<dbReference type="RefSeq" id="WP_189410171.1">
    <property type="nucleotide sequence ID" value="NZ_BMYJ01000002.1"/>
</dbReference>
<dbReference type="AlphaFoldDB" id="A0A918WHL5"/>
<sequence>MYFRKFAPVVGVTALLLGSTAAHALTGDEIWASWQDTATKSGLTLAAESVASEGGVLKLTGLSLKQSVPTEGLNLDVSLAEVTMTDNSDGSVAITTAPEMKASYGAEGGVFGHGAMTIVNEGLAVTAKSEGGVTTYDYAVPKQTVTGDFSPPPVVDDMSMEVVPGVFTFSGETLDQLGSYVYTTGSNDTLGVKFTAGKTTHSTQTKAIDGTIVSDQTGEVDTMAGDSTITFGATQSLFNVKTAADFLALMNDGLAISAVIDQGATRGTTKELNPMFAYEVVTNGQPSKISLSFDKTGLGMSAASTGGDAAFTSPMVPVPVNAVFGPVSIDFRMPIMGNEAQDFKFLLGLESLTLNEEVWAMVDAGATLPRDPLMLKIDTSGKAVFDVFGMIAAEEAGTEPSAPAIDSLSISAMNLSVAGASVAATGNFTFDNSMGVPVPAGVADVQLDGANGLMDKLVALGLLPQQQVDSARMMMGMFFKPGNGDDSLVTAIEAKEDGSIFVNGMQIQ</sequence>
<protein>
    <recommendedName>
        <fullName evidence="4">DUF2125 domain-containing protein</fullName>
    </recommendedName>
</protein>
<dbReference type="Pfam" id="PF09898">
    <property type="entry name" value="DUF2125"/>
    <property type="match status" value="1"/>
</dbReference>
<reference evidence="2" key="2">
    <citation type="submission" date="2020-09" db="EMBL/GenBank/DDBJ databases">
        <authorList>
            <person name="Sun Q."/>
            <person name="Kim S."/>
        </authorList>
    </citation>
    <scope>NUCLEOTIDE SEQUENCE</scope>
    <source>
        <strain evidence="2">KCTC 23310</strain>
    </source>
</reference>
<dbReference type="EMBL" id="BMYJ01000002">
    <property type="protein sequence ID" value="GHC47248.1"/>
    <property type="molecule type" value="Genomic_DNA"/>
</dbReference>
<feature type="chain" id="PRO_5036736103" description="DUF2125 domain-containing protein" evidence="1">
    <location>
        <begin position="25"/>
        <end position="508"/>
    </location>
</feature>
<evidence type="ECO:0000313" key="2">
    <source>
        <dbReference type="EMBL" id="GHC47248.1"/>
    </source>
</evidence>
<accession>A0A918WHL5</accession>
<keyword evidence="3" id="KW-1185">Reference proteome</keyword>